<name>A0AAV7I4X5_COTGL</name>
<evidence type="ECO:0000313" key="2">
    <source>
        <dbReference type="EMBL" id="KAH0553682.1"/>
    </source>
</evidence>
<accession>A0AAV7I4X5</accession>
<reference evidence="2 3" key="1">
    <citation type="journal article" date="2021" name="J. Hered.">
        <title>A chromosome-level genome assembly of the parasitoid wasp, Cotesia glomerata (Hymenoptera: Braconidae).</title>
        <authorList>
            <person name="Pinto B.J."/>
            <person name="Weis J.J."/>
            <person name="Gamble T."/>
            <person name="Ode P.J."/>
            <person name="Paul R."/>
            <person name="Zaspel J.M."/>
        </authorList>
    </citation>
    <scope>NUCLEOTIDE SEQUENCE [LARGE SCALE GENOMIC DNA]</scope>
    <source>
        <strain evidence="2">CgM1</strain>
    </source>
</reference>
<dbReference type="Proteomes" id="UP000826195">
    <property type="component" value="Unassembled WGS sequence"/>
</dbReference>
<evidence type="ECO:0000256" key="1">
    <source>
        <dbReference type="SAM" id="MobiDB-lite"/>
    </source>
</evidence>
<sequence>MMKAAQQGGGGGAGQHGNLLAGGPSPQPGQPGGLMQGGGGSSVSGSPTTGYLGGIGPGGGENTPGSSTPGSDMSPQHNESPPAPAWTGEMKHHPHSHAPPHTHHHPHTPGHHPPPPPPPPHHSGYIPQYSWYQTEPNPGLLTKYLISSNVTFYSLTNIQNGSGPQCNEHTESCKVQKKKHRTRSTINNPRTQRVYANPLLQRQL</sequence>
<feature type="compositionally biased region" description="Gly residues" evidence="1">
    <location>
        <begin position="30"/>
        <end position="42"/>
    </location>
</feature>
<gene>
    <name evidence="2" type="ORF">KQX54_003496</name>
</gene>
<keyword evidence="3" id="KW-1185">Reference proteome</keyword>
<dbReference type="AlphaFoldDB" id="A0AAV7I4X5"/>
<feature type="compositionally biased region" description="Gly residues" evidence="1">
    <location>
        <begin position="51"/>
        <end position="62"/>
    </location>
</feature>
<dbReference type="EMBL" id="JAHXZJ010001119">
    <property type="protein sequence ID" value="KAH0553682.1"/>
    <property type="molecule type" value="Genomic_DNA"/>
</dbReference>
<evidence type="ECO:0000313" key="3">
    <source>
        <dbReference type="Proteomes" id="UP000826195"/>
    </source>
</evidence>
<comment type="caution">
    <text evidence="2">The sequence shown here is derived from an EMBL/GenBank/DDBJ whole genome shotgun (WGS) entry which is preliminary data.</text>
</comment>
<feature type="region of interest" description="Disordered" evidence="1">
    <location>
        <begin position="1"/>
        <end position="130"/>
    </location>
</feature>
<organism evidence="2 3">
    <name type="scientific">Cotesia glomerata</name>
    <name type="common">Lepidopteran parasitic wasp</name>
    <name type="synonym">Apanteles glomeratus</name>
    <dbReference type="NCBI Taxonomy" id="32391"/>
    <lineage>
        <taxon>Eukaryota</taxon>
        <taxon>Metazoa</taxon>
        <taxon>Ecdysozoa</taxon>
        <taxon>Arthropoda</taxon>
        <taxon>Hexapoda</taxon>
        <taxon>Insecta</taxon>
        <taxon>Pterygota</taxon>
        <taxon>Neoptera</taxon>
        <taxon>Endopterygota</taxon>
        <taxon>Hymenoptera</taxon>
        <taxon>Apocrita</taxon>
        <taxon>Ichneumonoidea</taxon>
        <taxon>Braconidae</taxon>
        <taxon>Microgastrinae</taxon>
        <taxon>Cotesia</taxon>
    </lineage>
</organism>
<feature type="compositionally biased region" description="Basic residues" evidence="1">
    <location>
        <begin position="92"/>
        <end position="110"/>
    </location>
</feature>
<proteinExistence type="predicted"/>
<feature type="compositionally biased region" description="Pro residues" evidence="1">
    <location>
        <begin position="111"/>
        <end position="121"/>
    </location>
</feature>
<protein>
    <submittedName>
        <fullName evidence="2">Uncharacterized protein</fullName>
    </submittedName>
</protein>